<dbReference type="Proteomes" id="UP000005741">
    <property type="component" value="Chromosome"/>
</dbReference>
<dbReference type="Pfam" id="PF22860">
    <property type="entry name" value="DUF7017"/>
    <property type="match status" value="1"/>
</dbReference>
<dbReference type="InterPro" id="IPR011990">
    <property type="entry name" value="TPR-like_helical_dom_sf"/>
</dbReference>
<dbReference type="EMBL" id="CM001436">
    <property type="protein sequence ID" value="EHQ34535.1"/>
    <property type="molecule type" value="Genomic_DNA"/>
</dbReference>
<name>H1Z1K9_9EURY</name>
<keyword evidence="2" id="KW-1185">Reference proteome</keyword>
<dbReference type="HOGENOM" id="CLU_627923_0_0_2"/>
<proteinExistence type="predicted"/>
<accession>H1Z1K9</accession>
<dbReference type="STRING" id="937775.Metlim_0395"/>
<dbReference type="RefSeq" id="WP_004076174.1">
    <property type="nucleotide sequence ID" value="NZ_CM001436.1"/>
</dbReference>
<gene>
    <name evidence="1" type="ORF">Metlim_0395</name>
</gene>
<dbReference type="OrthoDB" id="105374at2157"/>
<organism evidence="1 2">
    <name type="scientific">Methanoplanus limicola DSM 2279</name>
    <dbReference type="NCBI Taxonomy" id="937775"/>
    <lineage>
        <taxon>Archaea</taxon>
        <taxon>Methanobacteriati</taxon>
        <taxon>Methanobacteriota</taxon>
        <taxon>Stenosarchaea group</taxon>
        <taxon>Methanomicrobia</taxon>
        <taxon>Methanomicrobiales</taxon>
        <taxon>Methanomicrobiaceae</taxon>
        <taxon>Methanoplanus</taxon>
    </lineage>
</organism>
<evidence type="ECO:0000313" key="2">
    <source>
        <dbReference type="Proteomes" id="UP000005741"/>
    </source>
</evidence>
<sequence>MESGDNNRLNANELRKSGRYLEALEEYKFKWDGGHGNEYDAAGILNCLRKLKLLKEGLAFALSIPSDYFYLNWISNEISWTIADIVDNLSKRGVPLENIDREGEKILKLNAADQAVNKIAFVIMKSAKENKNWNILLKWANAVNPASLSKEGLTLPDGKKGWSYLGRWTNYKITALIETGSANESIQISKWAIDNFPNHKKFFAYNLFRAYSKLEDYENAEEAFNDLRVITKPDPYMFHEYGSMFIKSGRTDEGLYYLVKSVTGSQKPEFLVGYYADLGDVFRKIGMDNEARNHYLLAAAVRAKNKWTIPQTLQKSLEDMQIGSFDGNVGELLSICNDYWMKYLDAGDEFKREIPKEEPIETDIVGIIYLGYEEREYFFVNPPGSEGIIGFKNELTEDIKDRCQVIFDVVPSFNKKRGEWSEKAVNVRLY</sequence>
<evidence type="ECO:0000313" key="1">
    <source>
        <dbReference type="EMBL" id="EHQ34535.1"/>
    </source>
</evidence>
<dbReference type="InterPro" id="IPR054283">
    <property type="entry name" value="DUF7017"/>
</dbReference>
<dbReference type="AlphaFoldDB" id="H1Z1K9"/>
<dbReference type="InParanoid" id="H1Z1K9"/>
<dbReference type="SUPFAM" id="SSF48452">
    <property type="entry name" value="TPR-like"/>
    <property type="match status" value="1"/>
</dbReference>
<dbReference type="Gene3D" id="1.25.40.10">
    <property type="entry name" value="Tetratricopeptide repeat domain"/>
    <property type="match status" value="1"/>
</dbReference>
<reference evidence="1 2" key="1">
    <citation type="submission" date="2011-10" db="EMBL/GenBank/DDBJ databases">
        <title>The Improved High-Quality Draft genome of Methanoplanus limicola DSM 2279.</title>
        <authorList>
            <consortium name="US DOE Joint Genome Institute (JGI-PGF)"/>
            <person name="Lucas S."/>
            <person name="Copeland A."/>
            <person name="Lapidus A."/>
            <person name="Glavina del Rio T."/>
            <person name="Dalin E."/>
            <person name="Tice H."/>
            <person name="Bruce D."/>
            <person name="Goodwin L."/>
            <person name="Pitluck S."/>
            <person name="Peters L."/>
            <person name="Mikhailova N."/>
            <person name="Lu M."/>
            <person name="Kyrpides N."/>
            <person name="Mavromatis K."/>
            <person name="Ivanova N."/>
            <person name="Markowitz V."/>
            <person name="Cheng J.-F."/>
            <person name="Hugenholtz P."/>
            <person name="Woyke T."/>
            <person name="Wu D."/>
            <person name="Wirth R."/>
            <person name="Brambilla E.-M."/>
            <person name="Klenk H.-P."/>
            <person name="Eisen J.A."/>
        </authorList>
    </citation>
    <scope>NUCLEOTIDE SEQUENCE [LARGE SCALE GENOMIC DNA]</scope>
    <source>
        <strain evidence="1 2">DSM 2279</strain>
    </source>
</reference>
<protein>
    <submittedName>
        <fullName evidence="1">Uncharacterized protein</fullName>
    </submittedName>
</protein>